<dbReference type="PANTHER" id="PTHR23389:SF21">
    <property type="entry name" value="ATPASE FAMILY AAA DOMAIN-CONTAINING PROTEIN 5"/>
    <property type="match status" value="1"/>
</dbReference>
<accession>A0A3S3P7B4</accession>
<dbReference type="EMBL" id="NCKU01003885">
    <property type="protein sequence ID" value="RWS06771.1"/>
    <property type="molecule type" value="Genomic_DNA"/>
</dbReference>
<dbReference type="EMBL" id="NCKU01003768">
    <property type="protein sequence ID" value="RWS06958.1"/>
    <property type="molecule type" value="Genomic_DNA"/>
</dbReference>
<reference evidence="3" key="2">
    <citation type="submission" date="2018-11" db="EMBL/GenBank/DDBJ databases">
        <title>Trombidioid mite genomics.</title>
        <authorList>
            <person name="Dong X."/>
        </authorList>
    </citation>
    <scope>NUCLEOTIDE SEQUENCE</scope>
    <source>
        <strain evidence="3">UoL-WK</strain>
    </source>
</reference>
<dbReference type="GO" id="GO:0005634">
    <property type="term" value="C:nucleus"/>
    <property type="evidence" value="ECO:0007669"/>
    <property type="project" value="TreeGrafter"/>
</dbReference>
<reference evidence="3 5" key="1">
    <citation type="journal article" date="2018" name="Gigascience">
        <title>Genomes of trombidid mites reveal novel predicted allergens and laterally-transferred genes associated with secondary metabolism.</title>
        <authorList>
            <person name="Dong X."/>
            <person name="Chaisiri K."/>
            <person name="Xia D."/>
            <person name="Armstrong S.D."/>
            <person name="Fang Y."/>
            <person name="Donnelly M.J."/>
            <person name="Kadowaki T."/>
            <person name="McGarry J.W."/>
            <person name="Darby A.C."/>
            <person name="Makepeace B.L."/>
        </authorList>
    </citation>
    <scope>NUCLEOTIDE SEQUENCE [LARGE SCALE GENOMIC DNA]</scope>
    <source>
        <strain evidence="3">UoL-WK</strain>
    </source>
</reference>
<gene>
    <name evidence="4" type="ORF">B4U79_16170</name>
    <name evidence="3" type="ORF">B4U79_16182</name>
</gene>
<dbReference type="InterPro" id="IPR003593">
    <property type="entry name" value="AAA+_ATPase"/>
</dbReference>
<feature type="domain" description="AAA+ ATPase" evidence="2">
    <location>
        <begin position="159"/>
        <end position="336"/>
    </location>
</feature>
<evidence type="ECO:0000256" key="1">
    <source>
        <dbReference type="SAM" id="MobiDB-lite"/>
    </source>
</evidence>
<evidence type="ECO:0000313" key="5">
    <source>
        <dbReference type="Proteomes" id="UP000285301"/>
    </source>
</evidence>
<dbReference type="GO" id="GO:0061860">
    <property type="term" value="F:DNA clamp unloader activity"/>
    <property type="evidence" value="ECO:0007669"/>
    <property type="project" value="TreeGrafter"/>
</dbReference>
<name>A0A3S3P7B4_9ACAR</name>
<dbReference type="Proteomes" id="UP000285301">
    <property type="component" value="Unassembled WGS sequence"/>
</dbReference>
<dbReference type="AlphaFoldDB" id="A0A3S3P7B4"/>
<sequence length="562" mass="64335">MSAVKLAPIFSKNYVFDKNKTRTKIKKGSTRKLSANIAKCRPLRKCNRAQVKHDNVIEVLVEEDSSLTDTYFTEDEEIIFLKKQKRSQSESDEVEVINCAAISQDSSSNDVWANKYTAFNSEERIGSDIAFSQLSSCLLEWKNSKTNVFYDEDSMNEISKCCVIIYGPPGVGKTSLVYAVANALDFKVFEVNCSSPRNGKAITEQLKEATESSTINRHKSSDNGNSVPVNNAGDNIADIFKKSLNSTSGKMEKFNDCTKASDSSQNSMQSQSLSFTNDSLILFDDVDVIFEEDDGFWKAVNALIQSGKPVVMTSTDPIENIQIFVDNFTILRLQRPCSDRLAELLYSIASQESVSTSLVTCQNIVSQFKCDIRRCFNEFQFDHTRFSTNFQSLETCICQKSTFREQFDYGLFCDLITSQLTPINEQNKLYWNSDLLEDINSRHFLEEIKYEFGKLHIKVNENLEKCTCVSKRRAFIVNDEIEEAIGSLKSLTSITFTSRELALDYFPYLSEICKAESSRYQQYIHDSRRCRRFQHYFNSISFYISNELKQILLKNFFDQQYL</sequence>
<comment type="caution">
    <text evidence="3">The sequence shown here is derived from an EMBL/GenBank/DDBJ whole genome shotgun (WGS) entry which is preliminary data.</text>
</comment>
<dbReference type="SMART" id="SM00382">
    <property type="entry name" value="AAA"/>
    <property type="match status" value="1"/>
</dbReference>
<dbReference type="GO" id="GO:0016887">
    <property type="term" value="F:ATP hydrolysis activity"/>
    <property type="evidence" value="ECO:0007669"/>
    <property type="project" value="InterPro"/>
</dbReference>
<dbReference type="Pfam" id="PF00004">
    <property type="entry name" value="AAA"/>
    <property type="match status" value="1"/>
</dbReference>
<evidence type="ECO:0000259" key="2">
    <source>
        <dbReference type="SMART" id="SM00382"/>
    </source>
</evidence>
<evidence type="ECO:0000313" key="4">
    <source>
        <dbReference type="EMBL" id="RWS06958.1"/>
    </source>
</evidence>
<proteinExistence type="predicted"/>
<evidence type="ECO:0000313" key="3">
    <source>
        <dbReference type="EMBL" id="RWS06771.1"/>
    </source>
</evidence>
<dbReference type="PANTHER" id="PTHR23389">
    <property type="entry name" value="CHROMOSOME TRANSMISSION FIDELITY FACTOR 18"/>
    <property type="match status" value="1"/>
</dbReference>
<dbReference type="Gene3D" id="3.40.50.300">
    <property type="entry name" value="P-loop containing nucleotide triphosphate hydrolases"/>
    <property type="match status" value="1"/>
</dbReference>
<dbReference type="GO" id="GO:0005524">
    <property type="term" value="F:ATP binding"/>
    <property type="evidence" value="ECO:0007669"/>
    <property type="project" value="InterPro"/>
</dbReference>
<dbReference type="InterPro" id="IPR027417">
    <property type="entry name" value="P-loop_NTPase"/>
</dbReference>
<organism evidence="3 5">
    <name type="scientific">Dinothrombium tinctorium</name>
    <dbReference type="NCBI Taxonomy" id="1965070"/>
    <lineage>
        <taxon>Eukaryota</taxon>
        <taxon>Metazoa</taxon>
        <taxon>Ecdysozoa</taxon>
        <taxon>Arthropoda</taxon>
        <taxon>Chelicerata</taxon>
        <taxon>Arachnida</taxon>
        <taxon>Acari</taxon>
        <taxon>Acariformes</taxon>
        <taxon>Trombidiformes</taxon>
        <taxon>Prostigmata</taxon>
        <taxon>Anystina</taxon>
        <taxon>Parasitengona</taxon>
        <taxon>Trombidioidea</taxon>
        <taxon>Trombidiidae</taxon>
        <taxon>Dinothrombium</taxon>
    </lineage>
</organism>
<dbReference type="OrthoDB" id="9996895at2759"/>
<dbReference type="SUPFAM" id="SSF52540">
    <property type="entry name" value="P-loop containing nucleoside triphosphate hydrolases"/>
    <property type="match status" value="1"/>
</dbReference>
<keyword evidence="5" id="KW-1185">Reference proteome</keyword>
<dbReference type="CDD" id="cd00009">
    <property type="entry name" value="AAA"/>
    <property type="match status" value="1"/>
</dbReference>
<feature type="region of interest" description="Disordered" evidence="1">
    <location>
        <begin position="209"/>
        <end position="228"/>
    </location>
</feature>
<dbReference type="InterPro" id="IPR003959">
    <property type="entry name" value="ATPase_AAA_core"/>
</dbReference>
<dbReference type="STRING" id="1965070.A0A3S3P7B4"/>
<protein>
    <submittedName>
        <fullName evidence="3">ATPase family AAA domain-containing protein 5-like isoform X3</fullName>
    </submittedName>
</protein>
<dbReference type="GO" id="GO:0003677">
    <property type="term" value="F:DNA binding"/>
    <property type="evidence" value="ECO:0007669"/>
    <property type="project" value="TreeGrafter"/>
</dbReference>